<dbReference type="InterPro" id="IPR004402">
    <property type="entry name" value="DeoD-type"/>
</dbReference>
<reference evidence="7 8" key="1">
    <citation type="submission" date="2019-07" db="EMBL/GenBank/DDBJ databases">
        <authorList>
            <person name="Kim J."/>
        </authorList>
    </citation>
    <scope>NUCLEOTIDE SEQUENCE [LARGE SCALE GENOMIC DNA]</scope>
    <source>
        <strain evidence="7 8">N4</strain>
    </source>
</reference>
<comment type="catalytic activity">
    <reaction evidence="4">
        <text>uridine + phosphate = alpha-D-ribose 1-phosphate + uracil</text>
        <dbReference type="Rhea" id="RHEA:24388"/>
        <dbReference type="ChEBI" id="CHEBI:16704"/>
        <dbReference type="ChEBI" id="CHEBI:17568"/>
        <dbReference type="ChEBI" id="CHEBI:43474"/>
        <dbReference type="ChEBI" id="CHEBI:57720"/>
        <dbReference type="EC" id="2.4.2.3"/>
    </reaction>
</comment>
<dbReference type="GO" id="GO:0006152">
    <property type="term" value="P:purine nucleoside catabolic process"/>
    <property type="evidence" value="ECO:0007669"/>
    <property type="project" value="TreeGrafter"/>
</dbReference>
<dbReference type="GO" id="GO:0004731">
    <property type="term" value="F:purine-nucleoside phosphorylase activity"/>
    <property type="evidence" value="ECO:0007669"/>
    <property type="project" value="UniProtKB-UniRule"/>
</dbReference>
<feature type="binding site" description="in other chain" evidence="5">
    <location>
        <position position="24"/>
    </location>
    <ligand>
        <name>phosphate</name>
        <dbReference type="ChEBI" id="CHEBI:43474"/>
        <note>ligand shared between dimeric partners</note>
    </ligand>
</feature>
<dbReference type="NCBIfam" id="TIGR00107">
    <property type="entry name" value="deoD"/>
    <property type="match status" value="1"/>
</dbReference>
<name>A0A559IXM4_9BACL</name>
<dbReference type="PROSITE" id="PS01232">
    <property type="entry name" value="PNP_UDP_1"/>
    <property type="match status" value="1"/>
</dbReference>
<dbReference type="Pfam" id="PF01048">
    <property type="entry name" value="PNP_UDP_1"/>
    <property type="match status" value="1"/>
</dbReference>
<dbReference type="HAMAP" id="MF_01627">
    <property type="entry name" value="Pur_nucleosid_phosp"/>
    <property type="match status" value="1"/>
</dbReference>
<keyword evidence="2 5" id="KW-0328">Glycosyltransferase</keyword>
<dbReference type="SUPFAM" id="SSF53167">
    <property type="entry name" value="Purine and uridine phosphorylases"/>
    <property type="match status" value="1"/>
</dbReference>
<evidence type="ECO:0000313" key="7">
    <source>
        <dbReference type="EMBL" id="TVX92394.1"/>
    </source>
</evidence>
<dbReference type="Proteomes" id="UP000318102">
    <property type="component" value="Unassembled WGS sequence"/>
</dbReference>
<evidence type="ECO:0000256" key="1">
    <source>
        <dbReference type="ARBA" id="ARBA00010456"/>
    </source>
</evidence>
<dbReference type="EMBL" id="VNJK01000001">
    <property type="protein sequence ID" value="TVX92394.1"/>
    <property type="molecule type" value="Genomic_DNA"/>
</dbReference>
<gene>
    <name evidence="5 7" type="primary">deoD</name>
    <name evidence="7" type="ORF">FPZ44_04545</name>
</gene>
<feature type="binding site" evidence="5">
    <location>
        <position position="43"/>
    </location>
    <ligand>
        <name>phosphate</name>
        <dbReference type="ChEBI" id="CHEBI:43474"/>
        <note>ligand shared between dimeric partners</note>
    </ligand>
</feature>
<dbReference type="EC" id="2.4.2.1" evidence="5"/>
<dbReference type="Gene3D" id="3.40.50.1580">
    <property type="entry name" value="Nucleoside phosphorylase domain"/>
    <property type="match status" value="1"/>
</dbReference>
<feature type="active site" description="Proton donor" evidence="5">
    <location>
        <position position="204"/>
    </location>
</feature>
<comment type="catalytic activity">
    <reaction evidence="5">
        <text>a purine D-ribonucleoside + phosphate = a purine nucleobase + alpha-D-ribose 1-phosphate</text>
        <dbReference type="Rhea" id="RHEA:19805"/>
        <dbReference type="ChEBI" id="CHEBI:26386"/>
        <dbReference type="ChEBI" id="CHEBI:43474"/>
        <dbReference type="ChEBI" id="CHEBI:57720"/>
        <dbReference type="ChEBI" id="CHEBI:142355"/>
        <dbReference type="EC" id="2.4.2.1"/>
    </reaction>
</comment>
<dbReference type="InterPro" id="IPR035994">
    <property type="entry name" value="Nucleoside_phosphorylase_sf"/>
</dbReference>
<proteinExistence type="inferred from homology"/>
<dbReference type="RefSeq" id="WP_144987819.1">
    <property type="nucleotide sequence ID" value="NZ_VNJK01000001.1"/>
</dbReference>
<feature type="binding site" evidence="5">
    <location>
        <position position="4"/>
    </location>
    <ligand>
        <name>a purine D-ribonucleoside</name>
        <dbReference type="ChEBI" id="CHEBI:142355"/>
        <note>ligand shared between dimeric partners</note>
    </ligand>
</feature>
<feature type="binding site" description="in other chain" evidence="5">
    <location>
        <position position="20"/>
    </location>
    <ligand>
        <name>phosphate</name>
        <dbReference type="ChEBI" id="CHEBI:43474"/>
        <note>ligand shared between dimeric partners</note>
    </ligand>
</feature>
<comment type="caution">
    <text evidence="5">Lacks conserved residue(s) required for the propagation of feature annotation.</text>
</comment>
<comment type="caution">
    <text evidence="7">The sequence shown here is derived from an EMBL/GenBank/DDBJ whole genome shotgun (WGS) entry which is preliminary data.</text>
</comment>
<dbReference type="GO" id="GO:0005829">
    <property type="term" value="C:cytosol"/>
    <property type="evidence" value="ECO:0007669"/>
    <property type="project" value="TreeGrafter"/>
</dbReference>
<dbReference type="InterPro" id="IPR000845">
    <property type="entry name" value="Nucleoside_phosphorylase_d"/>
</dbReference>
<evidence type="ECO:0000256" key="4">
    <source>
        <dbReference type="ARBA" id="ARBA00048447"/>
    </source>
</evidence>
<comment type="catalytic activity">
    <reaction evidence="5">
        <text>a purine 2'-deoxy-D-ribonucleoside + phosphate = a purine nucleobase + 2-deoxy-alpha-D-ribose 1-phosphate</text>
        <dbReference type="Rhea" id="RHEA:36431"/>
        <dbReference type="ChEBI" id="CHEBI:26386"/>
        <dbReference type="ChEBI" id="CHEBI:43474"/>
        <dbReference type="ChEBI" id="CHEBI:57259"/>
        <dbReference type="ChEBI" id="CHEBI:142361"/>
        <dbReference type="EC" id="2.4.2.1"/>
    </reaction>
</comment>
<protein>
    <recommendedName>
        <fullName evidence="5">Purine nucleoside phosphorylase DeoD-type</fullName>
        <shortName evidence="5">PNP</shortName>
        <ecNumber evidence="5">2.4.2.1</ecNumber>
    </recommendedName>
</protein>
<feature type="binding site" description="in other chain" evidence="5">
    <location>
        <begin position="87"/>
        <end position="90"/>
    </location>
    <ligand>
        <name>phosphate</name>
        <dbReference type="ChEBI" id="CHEBI:43474"/>
        <note>ligand shared between dimeric partners</note>
    </ligand>
</feature>
<keyword evidence="8" id="KW-1185">Reference proteome</keyword>
<feature type="binding site" description="in other chain" evidence="5">
    <location>
        <begin position="203"/>
        <end position="204"/>
    </location>
    <ligand>
        <name>a purine D-ribonucleoside</name>
        <dbReference type="ChEBI" id="CHEBI:142355"/>
        <note>ligand shared between dimeric partners</note>
    </ligand>
</feature>
<dbReference type="CDD" id="cd09006">
    <property type="entry name" value="PNP_EcPNPI-like"/>
    <property type="match status" value="1"/>
</dbReference>
<accession>A0A559IXM4</accession>
<evidence type="ECO:0000313" key="8">
    <source>
        <dbReference type="Proteomes" id="UP000318102"/>
    </source>
</evidence>
<comment type="function">
    <text evidence="5">Catalyzes the reversible phosphorolytic breakdown of the N-glycosidic bond in the beta-(deoxy)ribonucleoside molecules, with the formation of the corresponding free purine bases and pentose-1-phosphate.</text>
</comment>
<comment type="subunit">
    <text evidence="5">Homohexamer; trimer of homodimers.</text>
</comment>
<dbReference type="PANTHER" id="PTHR43691:SF11">
    <property type="entry name" value="FI09636P-RELATED"/>
    <property type="match status" value="1"/>
</dbReference>
<feature type="domain" description="Nucleoside phosphorylase" evidence="6">
    <location>
        <begin position="16"/>
        <end position="208"/>
    </location>
</feature>
<organism evidence="7 8">
    <name type="scientific">Paenibacillus agilis</name>
    <dbReference type="NCBI Taxonomy" id="3020863"/>
    <lineage>
        <taxon>Bacteria</taxon>
        <taxon>Bacillati</taxon>
        <taxon>Bacillota</taxon>
        <taxon>Bacilli</taxon>
        <taxon>Bacillales</taxon>
        <taxon>Paenibacillaceae</taxon>
        <taxon>Paenibacillus</taxon>
    </lineage>
</organism>
<evidence type="ECO:0000256" key="3">
    <source>
        <dbReference type="ARBA" id="ARBA00022679"/>
    </source>
</evidence>
<dbReference type="InterPro" id="IPR018016">
    <property type="entry name" value="Nucleoside_phosphorylase_CS"/>
</dbReference>
<dbReference type="OrthoDB" id="9782889at2"/>
<dbReference type="GO" id="GO:0004850">
    <property type="term" value="F:uridine phosphorylase activity"/>
    <property type="evidence" value="ECO:0007669"/>
    <property type="project" value="UniProtKB-EC"/>
</dbReference>
<keyword evidence="3 5" id="KW-0808">Transferase</keyword>
<sequence>MSFHIEAKVGDIAETILLPGDPMRAKFIAENYLENAVCYNRIRGILGYTGTYKGKRISVQGTGMGMPSMSIYATELVNDYGVKNLIRIGSSGSYHADVKHMDLVVGTAVCTSSAMFRHEFENFSYAPAADFKLVRTAYDIGEKLNLPVRAGLIMTEDHFYDGNEPMYKKMAQYQVLACDNESAAMYMVAAKYNARALSILTVTDHMLTNETITPETRETALHDMIRMGLETAIVL</sequence>
<dbReference type="NCBIfam" id="NF004489">
    <property type="entry name" value="PRK05819.1"/>
    <property type="match status" value="1"/>
</dbReference>
<dbReference type="AlphaFoldDB" id="A0A559IXM4"/>
<feature type="site" description="Important for catalytic activity" evidence="5">
    <location>
        <position position="217"/>
    </location>
</feature>
<comment type="similarity">
    <text evidence="1 5">Belongs to the PNP/UDP phosphorylase family.</text>
</comment>
<evidence type="ECO:0000256" key="2">
    <source>
        <dbReference type="ARBA" id="ARBA00022676"/>
    </source>
</evidence>
<evidence type="ECO:0000259" key="6">
    <source>
        <dbReference type="Pfam" id="PF01048"/>
    </source>
</evidence>
<dbReference type="PANTHER" id="PTHR43691">
    <property type="entry name" value="URIDINE PHOSPHORYLASE"/>
    <property type="match status" value="1"/>
</dbReference>
<evidence type="ECO:0000256" key="5">
    <source>
        <dbReference type="HAMAP-Rule" id="MF_01627"/>
    </source>
</evidence>